<sequence length="628" mass="71588">MSKSRVAPMRTTTIPRLELCGALLLSELIVEIQAELSTMNIKFDSSDIVLWTDSSVVLGWIQSVVQLKSFVANRITQILENTEAKMWRHVPTSNNPADLITRGTNVDTLADPNHIWWNGPSWLVNTEDSWPAEIPLQEDLPEVRPIKLALLATHGDTNWIIDRCSNWLKLMRVTGYVLRFVFNCKIPKLKKDDRQLGSLSVAELDVSQIFWLLRSQIQDFSSEISSLTRGKNVDRRSCLKSLNQFLDDHKVIKVGGRLAYPPIPENQKCPIVLSSRNPIVKMLFQYEHIRLLHIGPQGLLAHIHRTYWPIRDRSLARLTVHKCIVCVRSKLLMLQPVMAPLPSVRVTRCRAFENAGVDLCGNINIRSGLRKVTPLKHYIAVFVCMVTRAIYLELVRDLSSDEFISVLFRFIARRCECVNLYSDNATNFIGAKKILSSWAFDLSKESKFNDRLTDLGIEWQFIPPSAPHFGGLIEAVLNSRPLTAISSDPSDFNALTPGHFLIGCPLTSPPEPNVLDIPKNRLRKFQLIQSRLQHFWKRWSSEYLPQLQRRDRWISNKSENISIGDLAILKQDNIPPLQWQMVRVIKVSPGAEGVVRVVTVRNATGAEYIRPARKLARLPNQDREDAED</sequence>
<dbReference type="PANTHER" id="PTHR47331:SF1">
    <property type="entry name" value="GAG-LIKE PROTEIN"/>
    <property type="match status" value="1"/>
</dbReference>
<dbReference type="AlphaFoldDB" id="A0AAV0WLS2"/>
<dbReference type="PANTHER" id="PTHR47331">
    <property type="entry name" value="PHD-TYPE DOMAIN-CONTAINING PROTEIN"/>
    <property type="match status" value="1"/>
</dbReference>
<dbReference type="Pfam" id="PF18701">
    <property type="entry name" value="DUF5641"/>
    <property type="match status" value="1"/>
</dbReference>
<proteinExistence type="predicted"/>
<dbReference type="Gene3D" id="3.30.420.10">
    <property type="entry name" value="Ribonuclease H-like superfamily/Ribonuclease H"/>
    <property type="match status" value="1"/>
</dbReference>
<dbReference type="SUPFAM" id="SSF53098">
    <property type="entry name" value="Ribonuclease H-like"/>
    <property type="match status" value="1"/>
</dbReference>
<evidence type="ECO:0000259" key="1">
    <source>
        <dbReference type="PROSITE" id="PS50994"/>
    </source>
</evidence>
<dbReference type="Pfam" id="PF05380">
    <property type="entry name" value="Peptidase_A17"/>
    <property type="match status" value="1"/>
</dbReference>
<feature type="domain" description="Integrase catalytic" evidence="1">
    <location>
        <begin position="338"/>
        <end position="476"/>
    </location>
</feature>
<comment type="caution">
    <text evidence="2">The sequence shown here is derived from an EMBL/GenBank/DDBJ whole genome shotgun (WGS) entry which is preliminary data.</text>
</comment>
<dbReference type="InterPro" id="IPR036397">
    <property type="entry name" value="RNaseH_sf"/>
</dbReference>
<dbReference type="InterPro" id="IPR012337">
    <property type="entry name" value="RNaseH-like_sf"/>
</dbReference>
<evidence type="ECO:0000313" key="2">
    <source>
        <dbReference type="EMBL" id="CAI6356864.1"/>
    </source>
</evidence>
<dbReference type="InterPro" id="IPR001584">
    <property type="entry name" value="Integrase_cat-core"/>
</dbReference>
<dbReference type="GO" id="GO:0015074">
    <property type="term" value="P:DNA integration"/>
    <property type="evidence" value="ECO:0007669"/>
    <property type="project" value="InterPro"/>
</dbReference>
<evidence type="ECO:0000313" key="3">
    <source>
        <dbReference type="Proteomes" id="UP001160148"/>
    </source>
</evidence>
<dbReference type="GO" id="GO:0003676">
    <property type="term" value="F:nucleic acid binding"/>
    <property type="evidence" value="ECO:0007669"/>
    <property type="project" value="InterPro"/>
</dbReference>
<organism evidence="2 3">
    <name type="scientific">Macrosiphum euphorbiae</name>
    <name type="common">potato aphid</name>
    <dbReference type="NCBI Taxonomy" id="13131"/>
    <lineage>
        <taxon>Eukaryota</taxon>
        <taxon>Metazoa</taxon>
        <taxon>Ecdysozoa</taxon>
        <taxon>Arthropoda</taxon>
        <taxon>Hexapoda</taxon>
        <taxon>Insecta</taxon>
        <taxon>Pterygota</taxon>
        <taxon>Neoptera</taxon>
        <taxon>Paraneoptera</taxon>
        <taxon>Hemiptera</taxon>
        <taxon>Sternorrhyncha</taxon>
        <taxon>Aphidomorpha</taxon>
        <taxon>Aphidoidea</taxon>
        <taxon>Aphididae</taxon>
        <taxon>Macrosiphini</taxon>
        <taxon>Macrosiphum</taxon>
    </lineage>
</organism>
<name>A0AAV0WLS2_9HEMI</name>
<dbReference type="Proteomes" id="UP001160148">
    <property type="component" value="Unassembled WGS sequence"/>
</dbReference>
<dbReference type="PROSITE" id="PS50994">
    <property type="entry name" value="INTEGRASE"/>
    <property type="match status" value="1"/>
</dbReference>
<reference evidence="2 3" key="1">
    <citation type="submission" date="2023-01" db="EMBL/GenBank/DDBJ databases">
        <authorList>
            <person name="Whitehead M."/>
        </authorList>
    </citation>
    <scope>NUCLEOTIDE SEQUENCE [LARGE SCALE GENOMIC DNA]</scope>
</reference>
<dbReference type="InterPro" id="IPR040676">
    <property type="entry name" value="DUF5641"/>
</dbReference>
<gene>
    <name evidence="2" type="ORF">MEUPH1_LOCUS12553</name>
</gene>
<protein>
    <recommendedName>
        <fullName evidence="1">Integrase catalytic domain-containing protein</fullName>
    </recommendedName>
</protein>
<keyword evidence="3" id="KW-1185">Reference proteome</keyword>
<dbReference type="InterPro" id="IPR008042">
    <property type="entry name" value="Retrotrans_Pao"/>
</dbReference>
<accession>A0AAV0WLS2</accession>
<dbReference type="EMBL" id="CARXXK010000002">
    <property type="protein sequence ID" value="CAI6356864.1"/>
    <property type="molecule type" value="Genomic_DNA"/>
</dbReference>